<sequence>MDSIFSDFNNSTTTHPGQDELKGNIPMLFEMYGKQFFFQLLQNGAFNQSRQEKEMFSNGMRLDVEDSLHVTLAPQETLVAGEDLRAGSFPPLDFLYWQSLGLFVSVFIIRYLAVPCALLYLVCCLWEIYCVGLRDRTCLLPLPGGKMGLPLVGEMFHLFIFGANYQRQRRKKYGNIYRTHMFGSPTVVAIGDEHVKRLLLGEGSVVRCRWPSTTRRILGEDGIVNGDKETHHRIKRLSLKSFSPKYMGTYAPIVQTGIKEHLKEWRDQKEIPVLESCKQMVSKVMMTVLLGIDPNDPDIQLYIRAADDIINSILSLPLDLPGFTFRKGLRARKFVFDKLESELRSKFEATDEELFDESSQESPSVLLNVLKLARLEGEEKLKLRNLQNLALEFIFAGTQSLQCACSSMMVHLSQRPEVVARLRTEIKQHGLWETPMNEVTYEEIESLKFADCVVKETLRVTPTIPGAVRVATKTFELGGYQVPRGWQVMYSIRLTHEDTAGHVLQNGPKCEFDPDVYFNCKKCENTNNVNQQAENGKGSSSSKIREASHVCSKSAGAFSFIPFGKGSRMCAGKNYGLLFLRVLVFELVRTADLKLKGGCNFIEVPMTKPDKSVKVEILPIAKQCNV</sequence>
<keyword evidence="5 7" id="KW-0408">Iron</keyword>
<accession>A0ABP0GE91</accession>
<keyword evidence="3 7" id="KW-0479">Metal-binding</keyword>
<protein>
    <recommendedName>
        <fullName evidence="10">Cytochrome P450</fullName>
    </recommendedName>
</protein>
<proteinExistence type="inferred from homology"/>
<evidence type="ECO:0000256" key="5">
    <source>
        <dbReference type="ARBA" id="ARBA00023004"/>
    </source>
</evidence>
<dbReference type="Proteomes" id="UP001642483">
    <property type="component" value="Unassembled WGS sequence"/>
</dbReference>
<evidence type="ECO:0008006" key="10">
    <source>
        <dbReference type="Google" id="ProtNLM"/>
    </source>
</evidence>
<dbReference type="InterPro" id="IPR017972">
    <property type="entry name" value="Cyt_P450_CS"/>
</dbReference>
<evidence type="ECO:0000256" key="3">
    <source>
        <dbReference type="ARBA" id="ARBA00022723"/>
    </source>
</evidence>
<keyword evidence="2 7" id="KW-0349">Heme</keyword>
<dbReference type="InterPro" id="IPR001128">
    <property type="entry name" value="Cyt_P450"/>
</dbReference>
<dbReference type="PRINTS" id="PR00385">
    <property type="entry name" value="P450"/>
</dbReference>
<evidence type="ECO:0000256" key="2">
    <source>
        <dbReference type="ARBA" id="ARBA00022617"/>
    </source>
</evidence>
<organism evidence="8 9">
    <name type="scientific">Clavelina lepadiformis</name>
    <name type="common">Light-bulb sea squirt</name>
    <name type="synonym">Ascidia lepadiformis</name>
    <dbReference type="NCBI Taxonomy" id="159417"/>
    <lineage>
        <taxon>Eukaryota</taxon>
        <taxon>Metazoa</taxon>
        <taxon>Chordata</taxon>
        <taxon>Tunicata</taxon>
        <taxon>Ascidiacea</taxon>
        <taxon>Aplousobranchia</taxon>
        <taxon>Clavelinidae</taxon>
        <taxon>Clavelina</taxon>
    </lineage>
</organism>
<dbReference type="InterPro" id="IPR002403">
    <property type="entry name" value="Cyt_P450_E_grp-IV"/>
</dbReference>
<keyword evidence="6 7" id="KW-0503">Monooxygenase</keyword>
<dbReference type="SUPFAM" id="SSF48264">
    <property type="entry name" value="Cytochrome P450"/>
    <property type="match status" value="1"/>
</dbReference>
<evidence type="ECO:0000256" key="1">
    <source>
        <dbReference type="ARBA" id="ARBA00010617"/>
    </source>
</evidence>
<evidence type="ECO:0000313" key="8">
    <source>
        <dbReference type="EMBL" id="CAK8688964.1"/>
    </source>
</evidence>
<dbReference type="Gene3D" id="1.10.630.10">
    <property type="entry name" value="Cytochrome P450"/>
    <property type="match status" value="1"/>
</dbReference>
<dbReference type="InterPro" id="IPR036396">
    <property type="entry name" value="Cyt_P450_sf"/>
</dbReference>
<dbReference type="PANTHER" id="PTHR24286">
    <property type="entry name" value="CYTOCHROME P450 26"/>
    <property type="match status" value="1"/>
</dbReference>
<dbReference type="PANTHER" id="PTHR24286:SF384">
    <property type="entry name" value="P450, PUTATIVE (EUROFUNG)-RELATED"/>
    <property type="match status" value="1"/>
</dbReference>
<evidence type="ECO:0000313" key="9">
    <source>
        <dbReference type="Proteomes" id="UP001642483"/>
    </source>
</evidence>
<keyword evidence="4 7" id="KW-0560">Oxidoreductase</keyword>
<evidence type="ECO:0000256" key="4">
    <source>
        <dbReference type="ARBA" id="ARBA00023002"/>
    </source>
</evidence>
<name>A0ABP0GE91_CLALP</name>
<dbReference type="PROSITE" id="PS00086">
    <property type="entry name" value="CYTOCHROME_P450"/>
    <property type="match status" value="1"/>
</dbReference>
<evidence type="ECO:0000256" key="6">
    <source>
        <dbReference type="ARBA" id="ARBA00023033"/>
    </source>
</evidence>
<gene>
    <name evidence="8" type="ORF">CVLEPA_LOCUS20963</name>
</gene>
<keyword evidence="9" id="KW-1185">Reference proteome</keyword>
<comment type="caution">
    <text evidence="8">The sequence shown here is derived from an EMBL/GenBank/DDBJ whole genome shotgun (WGS) entry which is preliminary data.</text>
</comment>
<evidence type="ECO:0000256" key="7">
    <source>
        <dbReference type="RuleBase" id="RU000461"/>
    </source>
</evidence>
<dbReference type="Pfam" id="PF00067">
    <property type="entry name" value="p450"/>
    <property type="match status" value="1"/>
</dbReference>
<dbReference type="EMBL" id="CAWYQH010000108">
    <property type="protein sequence ID" value="CAK8688964.1"/>
    <property type="molecule type" value="Genomic_DNA"/>
</dbReference>
<comment type="similarity">
    <text evidence="1 7">Belongs to the cytochrome P450 family.</text>
</comment>
<dbReference type="PRINTS" id="PR00465">
    <property type="entry name" value="EP450IV"/>
</dbReference>
<reference evidence="8 9" key="1">
    <citation type="submission" date="2024-02" db="EMBL/GenBank/DDBJ databases">
        <authorList>
            <person name="Daric V."/>
            <person name="Darras S."/>
        </authorList>
    </citation>
    <scope>NUCLEOTIDE SEQUENCE [LARGE SCALE GENOMIC DNA]</scope>
</reference>